<sequence length="128" mass="14640">MTSIKDEFIPLPPSSLISQITTFKFFQDSIKAIYLTQSNFKFQILITQLSTSKLVYAWKQLGENGDITKVSKENGQSLNKITNSLVENAKLLNDKLDLIRINYNQNKNELFVLPDIENDLSITLIIEK</sequence>
<name>A0A9P8TA30_9ASCO</name>
<evidence type="ECO:0000313" key="1">
    <source>
        <dbReference type="EMBL" id="KAH3671179.1"/>
    </source>
</evidence>
<comment type="caution">
    <text evidence="1">The sequence shown here is derived from an EMBL/GenBank/DDBJ whole genome shotgun (WGS) entry which is preliminary data.</text>
</comment>
<accession>A0A9P8TA30</accession>
<evidence type="ECO:0000313" key="2">
    <source>
        <dbReference type="Proteomes" id="UP000769528"/>
    </source>
</evidence>
<reference evidence="1" key="1">
    <citation type="journal article" date="2021" name="Open Biol.">
        <title>Shared evolutionary footprints suggest mitochondrial oxidative damage underlies multiple complex I losses in fungi.</title>
        <authorList>
            <person name="Schikora-Tamarit M.A."/>
            <person name="Marcet-Houben M."/>
            <person name="Nosek J."/>
            <person name="Gabaldon T."/>
        </authorList>
    </citation>
    <scope>NUCLEOTIDE SEQUENCE</scope>
    <source>
        <strain evidence="1">CBS6341</strain>
    </source>
</reference>
<organism evidence="1 2">
    <name type="scientific">Wickerhamomyces mucosus</name>
    <dbReference type="NCBI Taxonomy" id="1378264"/>
    <lineage>
        <taxon>Eukaryota</taxon>
        <taxon>Fungi</taxon>
        <taxon>Dikarya</taxon>
        <taxon>Ascomycota</taxon>
        <taxon>Saccharomycotina</taxon>
        <taxon>Saccharomycetes</taxon>
        <taxon>Phaffomycetales</taxon>
        <taxon>Wickerhamomycetaceae</taxon>
        <taxon>Wickerhamomyces</taxon>
    </lineage>
</organism>
<proteinExistence type="predicted"/>
<dbReference type="OrthoDB" id="3978863at2759"/>
<dbReference type="EMBL" id="JAEUBF010001293">
    <property type="protein sequence ID" value="KAH3671179.1"/>
    <property type="molecule type" value="Genomic_DNA"/>
</dbReference>
<gene>
    <name evidence="1" type="ORF">WICMUC_004775</name>
</gene>
<dbReference type="Proteomes" id="UP000769528">
    <property type="component" value="Unassembled WGS sequence"/>
</dbReference>
<reference evidence="1" key="2">
    <citation type="submission" date="2021-01" db="EMBL/GenBank/DDBJ databases">
        <authorList>
            <person name="Schikora-Tamarit M.A."/>
        </authorList>
    </citation>
    <scope>NUCLEOTIDE SEQUENCE</scope>
    <source>
        <strain evidence="1">CBS6341</strain>
    </source>
</reference>
<protein>
    <submittedName>
        <fullName evidence="1">Uncharacterized protein</fullName>
    </submittedName>
</protein>
<dbReference type="AlphaFoldDB" id="A0A9P8TA30"/>
<keyword evidence="2" id="KW-1185">Reference proteome</keyword>